<dbReference type="PRINTS" id="PR00145">
    <property type="entry name" value="ARGSUCLYASE"/>
</dbReference>
<dbReference type="Gene3D" id="1.20.200.10">
    <property type="entry name" value="Fumarase/aspartase (Central domain)"/>
    <property type="match status" value="1"/>
</dbReference>
<feature type="domain" description="Fumarase C C-terminal" evidence="3">
    <location>
        <begin position="407"/>
        <end position="460"/>
    </location>
</feature>
<dbReference type="InterPro" id="IPR024083">
    <property type="entry name" value="Fumarase/histidase_N"/>
</dbReference>
<dbReference type="InterPro" id="IPR018951">
    <property type="entry name" value="Fumarase_C_C"/>
</dbReference>
<evidence type="ECO:0000259" key="2">
    <source>
        <dbReference type="Pfam" id="PF00206"/>
    </source>
</evidence>
<evidence type="ECO:0000256" key="1">
    <source>
        <dbReference type="ARBA" id="ARBA00023239"/>
    </source>
</evidence>
<dbReference type="Proteomes" id="UP000263486">
    <property type="component" value="Unassembled WGS sequence"/>
</dbReference>
<dbReference type="SUPFAM" id="SSF48557">
    <property type="entry name" value="L-aspartase-like"/>
    <property type="match status" value="1"/>
</dbReference>
<dbReference type="EMBL" id="QUAJ01000017">
    <property type="protein sequence ID" value="REI40638.1"/>
    <property type="molecule type" value="Genomic_DNA"/>
</dbReference>
<dbReference type="Pfam" id="PF10415">
    <property type="entry name" value="FumaraseC_C"/>
    <property type="match status" value="1"/>
</dbReference>
<dbReference type="RefSeq" id="WP_114642737.1">
    <property type="nucleotide sequence ID" value="NZ_JAACIO010000017.1"/>
</dbReference>
<gene>
    <name evidence="4" type="ORF">DYH56_10050</name>
</gene>
<dbReference type="Gene3D" id="1.10.40.30">
    <property type="entry name" value="Fumarase/aspartase (C-terminal domain)"/>
    <property type="match status" value="1"/>
</dbReference>
<dbReference type="EC" id="4.3.1.1" evidence="4"/>
<accession>A0ABX9KG81</accession>
<dbReference type="PROSITE" id="PS00163">
    <property type="entry name" value="FUMARATE_LYASES"/>
    <property type="match status" value="1"/>
</dbReference>
<dbReference type="InterPro" id="IPR008948">
    <property type="entry name" value="L-Aspartase-like"/>
</dbReference>
<dbReference type="Gene3D" id="1.10.275.10">
    <property type="entry name" value="Fumarase/aspartase (N-terminal domain)"/>
    <property type="match status" value="1"/>
</dbReference>
<dbReference type="InterPro" id="IPR051546">
    <property type="entry name" value="Aspartate_Ammonia-Lyase"/>
</dbReference>
<evidence type="ECO:0000259" key="3">
    <source>
        <dbReference type="Pfam" id="PF10415"/>
    </source>
</evidence>
<keyword evidence="1 4" id="KW-0456">Lyase</keyword>
<dbReference type="NCBIfam" id="NF008909">
    <property type="entry name" value="PRK12273.1"/>
    <property type="match status" value="1"/>
</dbReference>
<evidence type="ECO:0000313" key="4">
    <source>
        <dbReference type="EMBL" id="REI40638.1"/>
    </source>
</evidence>
<feature type="domain" description="Fumarate lyase N-terminal" evidence="2">
    <location>
        <begin position="12"/>
        <end position="341"/>
    </location>
</feature>
<dbReference type="PANTHER" id="PTHR42696:SF2">
    <property type="entry name" value="ASPARTATE AMMONIA-LYASE"/>
    <property type="match status" value="1"/>
</dbReference>
<dbReference type="CDD" id="cd01357">
    <property type="entry name" value="Aspartase"/>
    <property type="match status" value="1"/>
</dbReference>
<protein>
    <submittedName>
        <fullName evidence="4">Aspartate ammonia-lyase</fullName>
        <ecNumber evidence="4">4.3.1.1</ecNumber>
    </submittedName>
</protein>
<dbReference type="InterPro" id="IPR000362">
    <property type="entry name" value="Fumarate_lyase_fam"/>
</dbReference>
<dbReference type="InterPro" id="IPR022761">
    <property type="entry name" value="Fumarate_lyase_N"/>
</dbReference>
<keyword evidence="5" id="KW-1185">Reference proteome</keyword>
<comment type="caution">
    <text evidence="4">The sequence shown here is derived from an EMBL/GenBank/DDBJ whole genome shotgun (WGS) entry which is preliminary data.</text>
</comment>
<dbReference type="PRINTS" id="PR00149">
    <property type="entry name" value="FUMRATELYASE"/>
</dbReference>
<dbReference type="InterPro" id="IPR020557">
    <property type="entry name" value="Fumarate_lyase_CS"/>
</dbReference>
<proteinExistence type="predicted"/>
<dbReference type="GO" id="GO:0008797">
    <property type="term" value="F:aspartate ammonia-lyase activity"/>
    <property type="evidence" value="ECO:0007669"/>
    <property type="project" value="UniProtKB-EC"/>
</dbReference>
<name>A0ABX9KG81_9FUSO</name>
<dbReference type="PANTHER" id="PTHR42696">
    <property type="entry name" value="ASPARTATE AMMONIA-LYASE"/>
    <property type="match status" value="1"/>
</dbReference>
<evidence type="ECO:0000313" key="5">
    <source>
        <dbReference type="Proteomes" id="UP000263486"/>
    </source>
</evidence>
<dbReference type="Pfam" id="PF00206">
    <property type="entry name" value="Lyase_1"/>
    <property type="match status" value="1"/>
</dbReference>
<sequence>MIKFRTEGDSLGTMEVPANAYYGIQSLRARNNFGITGYKLSSTFIKSMAMVKKATSLMNLEAGVIEKDVAEAMICASEEIIDGKFHDQFITDVIQGGAGTSMNMNINEVIANRANELMGGKLGKYEFVTPNDHVNYGQSTNDVIPTSGKLTVIQLCESLLSELEDLKESLYEKGAEFDHVIKMGRTHLQDAIPIRLGQEFKAYARPIRRDIKRIKETLEDFYFVNMGATAVGTGLNADTTYVKDIAAKLGEVTGMDFKQSTDLVDGTRNLDGFVWLSSALKVCAVNLSKMSNDLRLMASGPRAGFFEINLPQKQPGSSIMPGKVNPVIPEVMNQVSFQIFGNDLTITKAAEAGQLELNVFEPVLFFNLFQSIQILKNGVQTLNHNCIKGITPNVARTEEVVKNSIGIITAINPHVGYKNAAEVAKESLKTGKTVRELTIEKGLLTNEELDVILDVYNMTNPGISGKELMKKN</sequence>
<reference evidence="4 5" key="1">
    <citation type="submission" date="2018-08" db="EMBL/GenBank/DDBJ databases">
        <title>Draft genome sequence of Psychrilyobacter sp. strain SD5 isolated from Black Sea water.</title>
        <authorList>
            <person name="Yadav S."/>
            <person name="Villanueva L."/>
            <person name="Damste J.S.S."/>
        </authorList>
    </citation>
    <scope>NUCLEOTIDE SEQUENCE [LARGE SCALE GENOMIC DNA]</scope>
    <source>
        <strain evidence="4 5">SD5</strain>
    </source>
</reference>
<organism evidence="4 5">
    <name type="scientific">Psychrilyobacter piezotolerans</name>
    <dbReference type="NCBI Taxonomy" id="2293438"/>
    <lineage>
        <taxon>Bacteria</taxon>
        <taxon>Fusobacteriati</taxon>
        <taxon>Fusobacteriota</taxon>
        <taxon>Fusobacteriia</taxon>
        <taxon>Fusobacteriales</taxon>
        <taxon>Fusobacteriaceae</taxon>
        <taxon>Psychrilyobacter</taxon>
    </lineage>
</organism>